<dbReference type="STRING" id="364200.SAMN04488515_2693"/>
<dbReference type="OrthoDB" id="7863406at2"/>
<reference evidence="1 2" key="1">
    <citation type="submission" date="2016-10" db="EMBL/GenBank/DDBJ databases">
        <authorList>
            <person name="de Groot N.N."/>
        </authorList>
    </citation>
    <scope>NUCLEOTIDE SEQUENCE [LARGE SCALE GENOMIC DNA]</scope>
    <source>
        <strain evidence="1 2">DSM 17925</strain>
    </source>
</reference>
<dbReference type="Proteomes" id="UP000199167">
    <property type="component" value="Unassembled WGS sequence"/>
</dbReference>
<evidence type="ECO:0008006" key="3">
    <source>
        <dbReference type="Google" id="ProtNLM"/>
    </source>
</evidence>
<protein>
    <recommendedName>
        <fullName evidence="3">Orotidine 5'-phosphate decarboxylase</fullName>
    </recommendedName>
</protein>
<sequence>MRINNLRYNGRTHAFEASVDITRDGRTFRYPCEVYGPASMDPALISAGLRDRAIRMSDTHRR</sequence>
<dbReference type="EMBL" id="FOIZ01000002">
    <property type="protein sequence ID" value="SEW40295.1"/>
    <property type="molecule type" value="Genomic_DNA"/>
</dbReference>
<evidence type="ECO:0000313" key="1">
    <source>
        <dbReference type="EMBL" id="SEW40295.1"/>
    </source>
</evidence>
<accession>A0A1I0RHW4</accession>
<keyword evidence="2" id="KW-1185">Reference proteome</keyword>
<dbReference type="AlphaFoldDB" id="A0A1I0RHW4"/>
<evidence type="ECO:0000313" key="2">
    <source>
        <dbReference type="Proteomes" id="UP000199167"/>
    </source>
</evidence>
<proteinExistence type="predicted"/>
<gene>
    <name evidence="1" type="ORF">SAMN04488515_2693</name>
</gene>
<name>A0A1I0RHW4_9RHOB</name>
<organism evidence="1 2">
    <name type="scientific">Cognatiyoonia koreensis</name>
    <dbReference type="NCBI Taxonomy" id="364200"/>
    <lineage>
        <taxon>Bacteria</taxon>
        <taxon>Pseudomonadati</taxon>
        <taxon>Pseudomonadota</taxon>
        <taxon>Alphaproteobacteria</taxon>
        <taxon>Rhodobacterales</taxon>
        <taxon>Paracoccaceae</taxon>
        <taxon>Cognatiyoonia</taxon>
    </lineage>
</organism>
<dbReference type="RefSeq" id="WP_089995712.1">
    <property type="nucleotide sequence ID" value="NZ_FOIZ01000002.1"/>
</dbReference>